<dbReference type="HOGENOM" id="CLU_1017636_0_0_1"/>
<evidence type="ECO:0008006" key="3">
    <source>
        <dbReference type="Google" id="ProtNLM"/>
    </source>
</evidence>
<reference evidence="2" key="1">
    <citation type="submission" date="2013-07" db="EMBL/GenBank/DDBJ databases">
        <title>The genome of an arbuscular mycorrhizal fungus provides insights into the evolution of the oldest plant symbiosis.</title>
        <authorList>
            <consortium name="DOE Joint Genome Institute"/>
            <person name="Tisserant E."/>
            <person name="Malbreil M."/>
            <person name="Kuo A."/>
            <person name="Kohler A."/>
            <person name="Symeonidi A."/>
            <person name="Balestrini R."/>
            <person name="Charron P."/>
            <person name="Duensing N."/>
            <person name="Frei-dit-Frey N."/>
            <person name="Gianinazzi-Pearson V."/>
            <person name="Gilbert B."/>
            <person name="Handa Y."/>
            <person name="Hijri M."/>
            <person name="Kaul R."/>
            <person name="Kawaguchi M."/>
            <person name="Krajinski F."/>
            <person name="Lammers P."/>
            <person name="Lapierre D."/>
            <person name="Masclaux F.G."/>
            <person name="Murat C."/>
            <person name="Morin E."/>
            <person name="Ndikumana S."/>
            <person name="Pagni M."/>
            <person name="Petitpierre D."/>
            <person name="Requena N."/>
            <person name="Rosikiewicz P."/>
            <person name="Riley R."/>
            <person name="Saito K."/>
            <person name="San Clemente H."/>
            <person name="Shapiro H."/>
            <person name="van Tuinen D."/>
            <person name="Becard G."/>
            <person name="Bonfante P."/>
            <person name="Paszkowski U."/>
            <person name="Shachar-Hill Y."/>
            <person name="Young J.P."/>
            <person name="Sanders I.R."/>
            <person name="Henrissat B."/>
            <person name="Rensing S.A."/>
            <person name="Grigoriev I.V."/>
            <person name="Corradi N."/>
            <person name="Roux C."/>
            <person name="Martin F."/>
        </authorList>
    </citation>
    <scope>NUCLEOTIDE SEQUENCE</scope>
    <source>
        <strain evidence="2">DAOM 197198</strain>
    </source>
</reference>
<feature type="non-terminal residue" evidence="2">
    <location>
        <position position="1"/>
    </location>
</feature>
<protein>
    <recommendedName>
        <fullName evidence="3">Protein kinase domain-containing protein</fullName>
    </recommendedName>
</protein>
<dbReference type="InterPro" id="IPR011009">
    <property type="entry name" value="Kinase-like_dom_sf"/>
</dbReference>
<sequence>IQLYRQVNYCSVSTIYGVTRKGKDKPFSLVLEFAENGEMIEYFQNSRQTIYMDDFSSNILLDKKGRVKLLSLELSNRILKSFQSKNQDIIDFGSIFKVIKFKDREYNKLLKDCINTRRLEDCINRLESMGRSTKVIFRNVKIHQMNHKYKKKEKKKISDYRCHRCWKISERLIPWHDDDFNNELKECFAKCGIKFKRRCLHLVFAILTINFVVAKLIWKTIIIQENVFIAIILTRFIPGFPFCFEILQRHFWELAKKRELHVDVKLFSLFLMTD</sequence>
<keyword evidence="1" id="KW-0812">Transmembrane</keyword>
<feature type="transmembrane region" description="Helical" evidence="1">
    <location>
        <begin position="199"/>
        <end position="221"/>
    </location>
</feature>
<organism evidence="2">
    <name type="scientific">Rhizophagus irregularis (strain DAOM 181602 / DAOM 197198 / MUCL 43194)</name>
    <name type="common">Arbuscular mycorrhizal fungus</name>
    <name type="synonym">Glomus intraradices</name>
    <dbReference type="NCBI Taxonomy" id="747089"/>
    <lineage>
        <taxon>Eukaryota</taxon>
        <taxon>Fungi</taxon>
        <taxon>Fungi incertae sedis</taxon>
        <taxon>Mucoromycota</taxon>
        <taxon>Glomeromycotina</taxon>
        <taxon>Glomeromycetes</taxon>
        <taxon>Glomerales</taxon>
        <taxon>Glomeraceae</taxon>
        <taxon>Rhizophagus</taxon>
    </lineage>
</organism>
<feature type="transmembrane region" description="Helical" evidence="1">
    <location>
        <begin position="227"/>
        <end position="247"/>
    </location>
</feature>
<dbReference type="EMBL" id="KI282705">
    <property type="protein sequence ID" value="ESA14656.1"/>
    <property type="molecule type" value="Genomic_DNA"/>
</dbReference>
<proteinExistence type="predicted"/>
<gene>
    <name evidence="2" type="ORF">GLOINDRAFT_322583</name>
</gene>
<keyword evidence="1" id="KW-0472">Membrane</keyword>
<accession>U9UGC6</accession>
<dbReference type="SUPFAM" id="SSF56112">
    <property type="entry name" value="Protein kinase-like (PK-like)"/>
    <property type="match status" value="1"/>
</dbReference>
<dbReference type="VEuPathDB" id="FungiDB:RhiirFUN_008147"/>
<dbReference type="AlphaFoldDB" id="U9UGC6"/>
<evidence type="ECO:0000256" key="1">
    <source>
        <dbReference type="SAM" id="Phobius"/>
    </source>
</evidence>
<name>U9UGC6_RHIID</name>
<keyword evidence="1" id="KW-1133">Transmembrane helix</keyword>
<evidence type="ECO:0000313" key="2">
    <source>
        <dbReference type="EMBL" id="ESA14656.1"/>
    </source>
</evidence>